<dbReference type="Pfam" id="PF00106">
    <property type="entry name" value="adh_short"/>
    <property type="match status" value="1"/>
</dbReference>
<dbReference type="EMBL" id="UYRU01011233">
    <property type="protein sequence ID" value="VDK46622.1"/>
    <property type="molecule type" value="Genomic_DNA"/>
</dbReference>
<dbReference type="PANTHER" id="PTHR43157:SF31">
    <property type="entry name" value="PHOSPHATIDYLINOSITOL-GLYCAN BIOSYNTHESIS CLASS F PROTEIN"/>
    <property type="match status" value="1"/>
</dbReference>
<evidence type="ECO:0000313" key="2">
    <source>
        <dbReference type="EMBL" id="VDK46622.1"/>
    </source>
</evidence>
<dbReference type="AlphaFoldDB" id="A0A3P6Q9U9"/>
<dbReference type="Proteomes" id="UP000281553">
    <property type="component" value="Unassembled WGS sequence"/>
</dbReference>
<sequence length="146" mass="16092">MVFEEVDMASFASIKAFAQRILANETRIDFLINNAGIMACPYGETADGLEMQIGTNHFGHFLLTELLMPAIKKAAPGSRIICLSSIAHKKGKVGCTLLTCAIYRQCAIFVNLESLRIFSSNGCNRLCWKLLLIRLDYAIPPPPSPE</sequence>
<dbReference type="PANTHER" id="PTHR43157">
    <property type="entry name" value="PHOSPHATIDYLINOSITOL-GLYCAN BIOSYNTHESIS CLASS F PROTEIN-RELATED"/>
    <property type="match status" value="1"/>
</dbReference>
<accession>A0A3P6Q9U9</accession>
<evidence type="ECO:0000256" key="1">
    <source>
        <dbReference type="ARBA" id="ARBA00023002"/>
    </source>
</evidence>
<evidence type="ECO:0000313" key="3">
    <source>
        <dbReference type="Proteomes" id="UP000281553"/>
    </source>
</evidence>
<keyword evidence="3" id="KW-1185">Reference proteome</keyword>
<dbReference type="OrthoDB" id="191139at2759"/>
<dbReference type="InterPro" id="IPR002347">
    <property type="entry name" value="SDR_fam"/>
</dbReference>
<protein>
    <submittedName>
        <fullName evidence="2">Uncharacterized protein</fullName>
    </submittedName>
</protein>
<dbReference type="Gene3D" id="3.40.50.720">
    <property type="entry name" value="NAD(P)-binding Rossmann-like Domain"/>
    <property type="match status" value="1"/>
</dbReference>
<name>A0A3P6Q9U9_DIBLA</name>
<gene>
    <name evidence="2" type="ORF">DILT_LOCUS1566</name>
</gene>
<organism evidence="2 3">
    <name type="scientific">Dibothriocephalus latus</name>
    <name type="common">Fish tapeworm</name>
    <name type="synonym">Diphyllobothrium latum</name>
    <dbReference type="NCBI Taxonomy" id="60516"/>
    <lineage>
        <taxon>Eukaryota</taxon>
        <taxon>Metazoa</taxon>
        <taxon>Spiralia</taxon>
        <taxon>Lophotrochozoa</taxon>
        <taxon>Platyhelminthes</taxon>
        <taxon>Cestoda</taxon>
        <taxon>Eucestoda</taxon>
        <taxon>Diphyllobothriidea</taxon>
        <taxon>Diphyllobothriidae</taxon>
        <taxon>Dibothriocephalus</taxon>
    </lineage>
</organism>
<dbReference type="GO" id="GO:0016491">
    <property type="term" value="F:oxidoreductase activity"/>
    <property type="evidence" value="ECO:0007669"/>
    <property type="project" value="UniProtKB-KW"/>
</dbReference>
<keyword evidence="1" id="KW-0560">Oxidoreductase</keyword>
<dbReference type="InterPro" id="IPR036291">
    <property type="entry name" value="NAD(P)-bd_dom_sf"/>
</dbReference>
<dbReference type="SUPFAM" id="SSF51735">
    <property type="entry name" value="NAD(P)-binding Rossmann-fold domains"/>
    <property type="match status" value="1"/>
</dbReference>
<reference evidence="2 3" key="1">
    <citation type="submission" date="2018-11" db="EMBL/GenBank/DDBJ databases">
        <authorList>
            <consortium name="Pathogen Informatics"/>
        </authorList>
    </citation>
    <scope>NUCLEOTIDE SEQUENCE [LARGE SCALE GENOMIC DNA]</scope>
</reference>
<proteinExistence type="predicted"/>